<feature type="transmembrane region" description="Helical" evidence="5">
    <location>
        <begin position="146"/>
        <end position="165"/>
    </location>
</feature>
<evidence type="ECO:0000256" key="5">
    <source>
        <dbReference type="SAM" id="Phobius"/>
    </source>
</evidence>
<keyword evidence="8" id="KW-1185">Reference proteome</keyword>
<dbReference type="PROSITE" id="PS00216">
    <property type="entry name" value="SUGAR_TRANSPORT_1"/>
    <property type="match status" value="1"/>
</dbReference>
<proteinExistence type="predicted"/>
<dbReference type="InterPro" id="IPR036259">
    <property type="entry name" value="MFS_trans_sf"/>
</dbReference>
<feature type="transmembrane region" description="Helical" evidence="5">
    <location>
        <begin position="217"/>
        <end position="236"/>
    </location>
</feature>
<feature type="transmembrane region" description="Helical" evidence="5">
    <location>
        <begin position="492"/>
        <end position="511"/>
    </location>
</feature>
<dbReference type="Pfam" id="PF00083">
    <property type="entry name" value="Sugar_tr"/>
    <property type="match status" value="1"/>
</dbReference>
<dbReference type="SUPFAM" id="SSF103473">
    <property type="entry name" value="MFS general substrate transporter"/>
    <property type="match status" value="1"/>
</dbReference>
<dbReference type="OrthoDB" id="433512at2759"/>
<dbReference type="InterPro" id="IPR005829">
    <property type="entry name" value="Sugar_transporter_CS"/>
</dbReference>
<feature type="transmembrane region" description="Helical" evidence="5">
    <location>
        <begin position="117"/>
        <end position="134"/>
    </location>
</feature>
<gene>
    <name evidence="7" type="ORF">FA09DRAFT_309717</name>
</gene>
<dbReference type="AlphaFoldDB" id="A0A316Z7D0"/>
<dbReference type="InterPro" id="IPR020846">
    <property type="entry name" value="MFS_dom"/>
</dbReference>
<dbReference type="PANTHER" id="PTHR24064">
    <property type="entry name" value="SOLUTE CARRIER FAMILY 22 MEMBER"/>
    <property type="match status" value="1"/>
</dbReference>
<evidence type="ECO:0000259" key="6">
    <source>
        <dbReference type="PROSITE" id="PS50850"/>
    </source>
</evidence>
<dbReference type="Proteomes" id="UP000245946">
    <property type="component" value="Unassembled WGS sequence"/>
</dbReference>
<reference evidence="7 8" key="1">
    <citation type="journal article" date="2018" name="Mol. Biol. Evol.">
        <title>Broad Genomic Sampling Reveals a Smut Pathogenic Ancestry of the Fungal Clade Ustilaginomycotina.</title>
        <authorList>
            <person name="Kijpornyongpan T."/>
            <person name="Mondo S.J."/>
            <person name="Barry K."/>
            <person name="Sandor L."/>
            <person name="Lee J."/>
            <person name="Lipzen A."/>
            <person name="Pangilinan J."/>
            <person name="LaButti K."/>
            <person name="Hainaut M."/>
            <person name="Henrissat B."/>
            <person name="Grigoriev I.V."/>
            <person name="Spatafora J.W."/>
            <person name="Aime M.C."/>
        </authorList>
    </citation>
    <scope>NUCLEOTIDE SEQUENCE [LARGE SCALE GENOMIC DNA]</scope>
    <source>
        <strain evidence="7 8">MCA 4186</strain>
    </source>
</reference>
<comment type="subcellular location">
    <subcellularLocation>
        <location evidence="1">Membrane</location>
        <topology evidence="1">Multi-pass membrane protein</topology>
    </subcellularLocation>
</comment>
<evidence type="ECO:0000256" key="1">
    <source>
        <dbReference type="ARBA" id="ARBA00004141"/>
    </source>
</evidence>
<feature type="transmembrane region" description="Helical" evidence="5">
    <location>
        <begin position="458"/>
        <end position="480"/>
    </location>
</feature>
<sequence length="544" mass="58424">MAFGNDLDAYAGASTSLALVEKARARSFLGVSWGECKLLIIAGVGFLMDAYDLFIVNMIYAIILVAYPAFHGKKNITWGLEGGVLKASANIGNVVGQLLFGFCGDAFGRSAVYGKELIIVIVAVIMIISVPDYLGGVGVTAWMTGFRFLMGIGIGGDYPMSASIVSDRAHVNKRGTLLAIIFSNQGWGNLIGAVAAVCVIAAYRGPVDANDTHKLSGAWRILQGIALIPAFAVLYFRLTLVESTRFTQARQIQDDPELLAKASAAGVVVSETESDDDLAKKDGSFKAAENKTVGLAFGTIGEKPRNEFFSYFSEWRNLKVLLGCSLSWFLVDITFYGINLNQSTIISALGFTSGSTWQKLMHVATGNLIITCAGFLPGYFFTIALVDVVGRKPIQLFGFLLNALMFGILGGKFNEYKPHTNQIFPVFVFLQFGFNFGANATTFIVPAEAFPTRVRASAHGLCAATGKLGAILASLGFSILADPVKGIGQEKVFWIFFAISIAGALVTLLLVPETKGYDADEVDRKRLAEARGLGAEANHEVREL</sequence>
<dbReference type="CDD" id="cd17364">
    <property type="entry name" value="MFS_PhT"/>
    <property type="match status" value="1"/>
</dbReference>
<feature type="transmembrane region" description="Helical" evidence="5">
    <location>
        <begin position="423"/>
        <end position="446"/>
    </location>
</feature>
<dbReference type="GO" id="GO:0016020">
    <property type="term" value="C:membrane"/>
    <property type="evidence" value="ECO:0007669"/>
    <property type="project" value="UniProtKB-SubCell"/>
</dbReference>
<protein>
    <submittedName>
        <fullName evidence="7">MFS general substrate transporter</fullName>
    </submittedName>
</protein>
<dbReference type="InterPro" id="IPR005828">
    <property type="entry name" value="MFS_sugar_transport-like"/>
</dbReference>
<dbReference type="PROSITE" id="PS50850">
    <property type="entry name" value="MFS"/>
    <property type="match status" value="1"/>
</dbReference>
<dbReference type="GO" id="GO:0022857">
    <property type="term" value="F:transmembrane transporter activity"/>
    <property type="evidence" value="ECO:0007669"/>
    <property type="project" value="InterPro"/>
</dbReference>
<keyword evidence="3 5" id="KW-1133">Transmembrane helix</keyword>
<feature type="transmembrane region" description="Helical" evidence="5">
    <location>
        <begin position="186"/>
        <end position="205"/>
    </location>
</feature>
<accession>A0A316Z7D0</accession>
<dbReference type="RefSeq" id="XP_025597445.1">
    <property type="nucleotide sequence ID" value="XM_025740614.1"/>
</dbReference>
<feature type="transmembrane region" description="Helical" evidence="5">
    <location>
        <begin position="360"/>
        <end position="382"/>
    </location>
</feature>
<evidence type="ECO:0000313" key="7">
    <source>
        <dbReference type="EMBL" id="PWN97166.1"/>
    </source>
</evidence>
<keyword evidence="2 5" id="KW-0812">Transmembrane</keyword>
<dbReference type="Gene3D" id="1.20.1250.20">
    <property type="entry name" value="MFS general substrate transporter like domains"/>
    <property type="match status" value="2"/>
</dbReference>
<dbReference type="GeneID" id="37268160"/>
<keyword evidence="4 5" id="KW-0472">Membrane</keyword>
<evidence type="ECO:0000256" key="2">
    <source>
        <dbReference type="ARBA" id="ARBA00022692"/>
    </source>
</evidence>
<evidence type="ECO:0000313" key="8">
    <source>
        <dbReference type="Proteomes" id="UP000245946"/>
    </source>
</evidence>
<feature type="transmembrane region" description="Helical" evidence="5">
    <location>
        <begin position="53"/>
        <end position="70"/>
    </location>
</feature>
<organism evidence="7 8">
    <name type="scientific">Tilletiopsis washingtonensis</name>
    <dbReference type="NCBI Taxonomy" id="58919"/>
    <lineage>
        <taxon>Eukaryota</taxon>
        <taxon>Fungi</taxon>
        <taxon>Dikarya</taxon>
        <taxon>Basidiomycota</taxon>
        <taxon>Ustilaginomycotina</taxon>
        <taxon>Exobasidiomycetes</taxon>
        <taxon>Entylomatales</taxon>
        <taxon>Entylomatales incertae sedis</taxon>
        <taxon>Tilletiopsis</taxon>
    </lineage>
</organism>
<feature type="transmembrane region" description="Helical" evidence="5">
    <location>
        <begin position="394"/>
        <end position="411"/>
    </location>
</feature>
<feature type="domain" description="Major facilitator superfamily (MFS) profile" evidence="6">
    <location>
        <begin position="38"/>
        <end position="515"/>
    </location>
</feature>
<evidence type="ECO:0000256" key="3">
    <source>
        <dbReference type="ARBA" id="ARBA00022989"/>
    </source>
</evidence>
<name>A0A316Z7D0_9BASI</name>
<evidence type="ECO:0000256" key="4">
    <source>
        <dbReference type="ARBA" id="ARBA00023136"/>
    </source>
</evidence>
<dbReference type="EMBL" id="KZ819296">
    <property type="protein sequence ID" value="PWN97166.1"/>
    <property type="molecule type" value="Genomic_DNA"/>
</dbReference>
<dbReference type="STRING" id="58919.A0A316Z7D0"/>